<dbReference type="NCBIfam" id="TIGR04294">
    <property type="entry name" value="pre_pil_HX9DG"/>
    <property type="match status" value="1"/>
</dbReference>
<protein>
    <submittedName>
        <fullName evidence="3">Protein containing DUF1559</fullName>
    </submittedName>
</protein>
<dbReference type="EMBL" id="AMWG01000153">
    <property type="protein sequence ID" value="ELP30531.1"/>
    <property type="molecule type" value="Genomic_DNA"/>
</dbReference>
<evidence type="ECO:0000256" key="1">
    <source>
        <dbReference type="SAM" id="MobiDB-lite"/>
    </source>
</evidence>
<evidence type="ECO:0000313" key="4">
    <source>
        <dbReference type="Proteomes" id="UP000010959"/>
    </source>
</evidence>
<evidence type="ECO:0000259" key="2">
    <source>
        <dbReference type="Pfam" id="PF07596"/>
    </source>
</evidence>
<name>L7CBR9_RHOBT</name>
<feature type="region of interest" description="Disordered" evidence="1">
    <location>
        <begin position="307"/>
        <end position="351"/>
    </location>
</feature>
<dbReference type="Pfam" id="PF07596">
    <property type="entry name" value="SBP_bac_10"/>
    <property type="match status" value="1"/>
</dbReference>
<dbReference type="PATRIC" id="fig|993516.3.peg.5951"/>
<dbReference type="AlphaFoldDB" id="L7CBR9"/>
<dbReference type="InterPro" id="IPR011453">
    <property type="entry name" value="DUF1559"/>
</dbReference>
<dbReference type="InterPro" id="IPR027558">
    <property type="entry name" value="Pre_pil_HX9DG_C"/>
</dbReference>
<dbReference type="PANTHER" id="PTHR30093:SF2">
    <property type="entry name" value="TYPE II SECRETION SYSTEM PROTEIN H"/>
    <property type="match status" value="1"/>
</dbReference>
<reference evidence="3 4" key="1">
    <citation type="journal article" date="2013" name="Mar. Genomics">
        <title>Expression of sulfatases in Rhodopirellula baltica and the diversity of sulfatases in the genus Rhodopirellula.</title>
        <authorList>
            <person name="Wegner C.E."/>
            <person name="Richter-Heitmann T."/>
            <person name="Klindworth A."/>
            <person name="Klockow C."/>
            <person name="Richter M."/>
            <person name="Achstetter T."/>
            <person name="Glockner F.O."/>
            <person name="Harder J."/>
        </authorList>
    </citation>
    <scope>NUCLEOTIDE SEQUENCE [LARGE SCALE GENOMIC DNA]</scope>
    <source>
        <strain evidence="3 4">SWK14</strain>
    </source>
</reference>
<dbReference type="Proteomes" id="UP000010959">
    <property type="component" value="Unassembled WGS sequence"/>
</dbReference>
<sequence length="351" mass="37716">MQCSNRLKQVALAVHSYHSTFRHLPIQGGGTSERGGIRTITEKDCNHHRLNYAVAILPQLGQQALWEEISTPTVHPGGRTFPAMGPVPWFNDLPIGFPFLYRPWETELASLRCPSDPAPAGFSGAINYAACMGDGISEIGCAYKKRQWLAANDVAPLKYDDTTKRGLFANWHAFSWRDCTDGLSSTLLLGEIAVSQGDHAVISNVLNEVPGIVDDPQACRRGVDPANPGFFVQGADLESRGRRWADAAVTFSGFNTVLPPNSPSCTQVPTSTQHPNWFGGVFSAGSHHVGGANVAMADGSVRFISDSIDSQSKNQPPSSVYQGNTENSPGSKSPYGVWGAMGTRASSDVID</sequence>
<evidence type="ECO:0000313" key="3">
    <source>
        <dbReference type="EMBL" id="ELP30531.1"/>
    </source>
</evidence>
<feature type="domain" description="DUF1559" evidence="2">
    <location>
        <begin position="1"/>
        <end position="310"/>
    </location>
</feature>
<accession>L7CBR9</accession>
<proteinExistence type="predicted"/>
<organism evidence="3 4">
    <name type="scientific">Rhodopirellula baltica SWK14</name>
    <dbReference type="NCBI Taxonomy" id="993516"/>
    <lineage>
        <taxon>Bacteria</taxon>
        <taxon>Pseudomonadati</taxon>
        <taxon>Planctomycetota</taxon>
        <taxon>Planctomycetia</taxon>
        <taxon>Pirellulales</taxon>
        <taxon>Pirellulaceae</taxon>
        <taxon>Rhodopirellula</taxon>
    </lineage>
</organism>
<feature type="compositionally biased region" description="Polar residues" evidence="1">
    <location>
        <begin position="307"/>
        <end position="331"/>
    </location>
</feature>
<comment type="caution">
    <text evidence="3">The sequence shown here is derived from an EMBL/GenBank/DDBJ whole genome shotgun (WGS) entry which is preliminary data.</text>
</comment>
<gene>
    <name evidence="3" type="ORF">RBSWK_05559</name>
</gene>
<dbReference type="PANTHER" id="PTHR30093">
    <property type="entry name" value="GENERAL SECRETION PATHWAY PROTEIN G"/>
    <property type="match status" value="1"/>
</dbReference>